<sequence length="1234" mass="143877">MSSSQPTVTSASSSQLPLAASSYPLSTPHNALHRWSLSTRTIANYVRLEQIGEGTYGQVYRARPIDERGPVTSAGSSHGSSSAYVALKKIRLHHPGYWGIPPTVLREIKILKMLSHPNMVQMLEVVSSKGVESYDWEDVDTRTKKNDATSAITAVKDSKHINNINTTNDMDVNTTPMPSAESTALKQLADGGNGNNNSSKAKKKKDYSAHDVLRESYKGSLFLVLEYIEHDLTGLLDMAFKFSEVQAKSLMWQLLDVLEYMHERKFVHRDLKSSNLLITKNFQVKLAIKSEMIVLYCITNESFYESILTLLHPILTLSTNTSYSNEGEFTNKVITLWYRPPELLLGETRYGTAVDIWSAGCILAEIILGRPIFTGKTEMDQLKLIFDLIGTPTKNTWDGFNELKLIRTGEVSIEKVKRPKLREKYGGKIQPVSALNLLEKLLELDPKKRISARAALNHRYFRVEPLIPSDPSELGTIDLGDGNDGSGYHEFQTKKRRREAKAVAKQAEDEAKRRGEDVEKQKEAFDKAYREHLKKGAERDKEKTKLREKLEKHKRELEIQDQELQLEMQMFPQQRELEQQQDGLKRMQQQHNPPQQRHQGGWNPSQHHPGNPQRQQYDRSWNPDQSRQQGHPDDRYNPSYQQQRNRFNQQPNRPAQMDDRRQNAPTFDRNGPDNWQQRSYQPPYDRNSGGDWQQQNQQQHRPPLDRNGADDRQHGSQHHHQQKPPFDRNAREQWREGNQDKWNQSDEQQQSQQQQRAPFERNSVDQWLQGGVENRHQSQPNQQFERNRRDDRYGSRQQHSFDRDGRRDHHQPSFDIDGRRDQQQPRFNRNNEDNRYRATHQGSFDRDGRSNYRDGPDQSMQPPGDRRATVGGPSYKDSRSEEFYRAERSTDQRADGDRNMDDPGTIDAYKSGRRDNRPPADAAFRHDDNRRSDGWEDREHVGHYGDPQRHQDPRHDTRNAPNRGQSQYQRYDGDRYTAVNDHKNGFDGDKNGNEYEQPPKDESSQNIHDPLLETEISLEAAEDLILRDFGSKGKDDYEKHKSSRKNDDRHERRERSADGERRHRHRDKSDDSREHMRSQKHERRHRSRDEEYNKSRDDKVDTENDAAKAEKHAVDTRDRSLSAKGDGHAGNEYQRTSEHRSSSRHRKRDGDDSSYREHRHKRSRHDGRHRSDQHRSLDDRYRSDRHERRRYDRPGESEGGRGDHMDSAPPSNSELDRFGNPVIRSRGERDDRRY</sequence>
<feature type="compositionally biased region" description="Basic and acidic residues" evidence="11">
    <location>
        <begin position="876"/>
        <end position="901"/>
    </location>
</feature>
<name>A0ABD3QN05_9STRA</name>
<evidence type="ECO:0000256" key="3">
    <source>
        <dbReference type="ARBA" id="ARBA00022679"/>
    </source>
</evidence>
<dbReference type="Proteomes" id="UP001530400">
    <property type="component" value="Unassembled WGS sequence"/>
</dbReference>
<evidence type="ECO:0000256" key="8">
    <source>
        <dbReference type="ARBA" id="ARBA00039612"/>
    </source>
</evidence>
<dbReference type="PANTHER" id="PTHR24056">
    <property type="entry name" value="CELL DIVISION PROTEIN KINASE"/>
    <property type="match status" value="1"/>
</dbReference>
<evidence type="ECO:0000256" key="5">
    <source>
        <dbReference type="ARBA" id="ARBA00022777"/>
    </source>
</evidence>
<feature type="compositionally biased region" description="Low complexity" evidence="11">
    <location>
        <begin position="641"/>
        <end position="655"/>
    </location>
</feature>
<comment type="similarity">
    <text evidence="1">Belongs to the protein kinase superfamily. CMGC Ser/Thr protein kinase family. CDC2/CDKX subfamily.</text>
</comment>
<dbReference type="PROSITE" id="PS50011">
    <property type="entry name" value="PROTEIN_KINASE_DOM"/>
    <property type="match status" value="1"/>
</dbReference>
<feature type="compositionally biased region" description="Basic and acidic residues" evidence="11">
    <location>
        <begin position="843"/>
        <end position="856"/>
    </location>
</feature>
<feature type="region of interest" description="Disordered" evidence="11">
    <location>
        <begin position="572"/>
        <end position="1015"/>
    </location>
</feature>
<feature type="compositionally biased region" description="Basic and acidic residues" evidence="11">
    <location>
        <begin position="785"/>
        <end position="836"/>
    </location>
</feature>
<reference evidence="13 14" key="1">
    <citation type="submission" date="2024-10" db="EMBL/GenBank/DDBJ databases">
        <title>Updated reference genomes for cyclostephanoid diatoms.</title>
        <authorList>
            <person name="Roberts W.R."/>
            <person name="Alverson A.J."/>
        </authorList>
    </citation>
    <scope>NUCLEOTIDE SEQUENCE [LARGE SCALE GENOMIC DNA]</scope>
    <source>
        <strain evidence="13 14">AJA010-31</strain>
    </source>
</reference>
<evidence type="ECO:0000256" key="2">
    <source>
        <dbReference type="ARBA" id="ARBA00022527"/>
    </source>
</evidence>
<protein>
    <recommendedName>
        <fullName evidence="8">Cyclin-dependent kinase 2 homolog</fullName>
    </recommendedName>
    <alternativeName>
        <fullName evidence="9">Cell division control protein 2 homolog</fullName>
    </alternativeName>
    <alternativeName>
        <fullName evidence="10">cdc2-related kinase 2</fullName>
    </alternativeName>
</protein>
<dbReference type="SMART" id="SM00220">
    <property type="entry name" value="S_TKc"/>
    <property type="match status" value="1"/>
</dbReference>
<dbReference type="EMBL" id="JALLPJ020000146">
    <property type="protein sequence ID" value="KAL3800991.1"/>
    <property type="molecule type" value="Genomic_DNA"/>
</dbReference>
<evidence type="ECO:0000256" key="9">
    <source>
        <dbReference type="ARBA" id="ARBA00041902"/>
    </source>
</evidence>
<feature type="compositionally biased region" description="Basic and acidic residues" evidence="11">
    <location>
        <begin position="1225"/>
        <end position="1234"/>
    </location>
</feature>
<evidence type="ECO:0000256" key="10">
    <source>
        <dbReference type="ARBA" id="ARBA00042858"/>
    </source>
</evidence>
<gene>
    <name evidence="13" type="ORF">ACHAWO_007100</name>
</gene>
<dbReference type="SUPFAM" id="SSF56112">
    <property type="entry name" value="Protein kinase-like (PK-like)"/>
    <property type="match status" value="1"/>
</dbReference>
<dbReference type="Pfam" id="PF00069">
    <property type="entry name" value="Pkinase"/>
    <property type="match status" value="2"/>
</dbReference>
<dbReference type="GO" id="GO:0005524">
    <property type="term" value="F:ATP binding"/>
    <property type="evidence" value="ECO:0007669"/>
    <property type="project" value="UniProtKB-KW"/>
</dbReference>
<evidence type="ECO:0000256" key="7">
    <source>
        <dbReference type="ARBA" id="ARBA00038543"/>
    </source>
</evidence>
<feature type="compositionally biased region" description="Basic and acidic residues" evidence="11">
    <location>
        <begin position="1169"/>
        <end position="1206"/>
    </location>
</feature>
<dbReference type="InterPro" id="IPR008271">
    <property type="entry name" value="Ser/Thr_kinase_AS"/>
</dbReference>
<dbReference type="AlphaFoldDB" id="A0ABD3QN05"/>
<keyword evidence="4" id="KW-0547">Nucleotide-binding</keyword>
<dbReference type="InterPro" id="IPR000719">
    <property type="entry name" value="Prot_kinase_dom"/>
</dbReference>
<feature type="compositionally biased region" description="Basic and acidic residues" evidence="11">
    <location>
        <begin position="1029"/>
        <end position="1079"/>
    </location>
</feature>
<dbReference type="InterPro" id="IPR050108">
    <property type="entry name" value="CDK"/>
</dbReference>
<feature type="compositionally biased region" description="Low complexity" evidence="11">
    <location>
        <begin position="589"/>
        <end position="599"/>
    </location>
</feature>
<feature type="compositionally biased region" description="Basic and acidic residues" evidence="11">
    <location>
        <begin position="725"/>
        <end position="739"/>
    </location>
</feature>
<feature type="compositionally biased region" description="Polar residues" evidence="11">
    <location>
        <begin position="602"/>
        <end position="629"/>
    </location>
</feature>
<feature type="region of interest" description="Disordered" evidence="11">
    <location>
        <begin position="474"/>
        <end position="521"/>
    </location>
</feature>
<dbReference type="PROSITE" id="PS00108">
    <property type="entry name" value="PROTEIN_KINASE_ST"/>
    <property type="match status" value="1"/>
</dbReference>
<proteinExistence type="inferred from homology"/>
<keyword evidence="6" id="KW-0067">ATP-binding</keyword>
<evidence type="ECO:0000313" key="13">
    <source>
        <dbReference type="EMBL" id="KAL3800991.1"/>
    </source>
</evidence>
<dbReference type="PANTHER" id="PTHR24056:SF546">
    <property type="entry name" value="CYCLIN-DEPENDENT KINASE 12"/>
    <property type="match status" value="1"/>
</dbReference>
<comment type="subunit">
    <text evidence="7">May form a complex composed of at least the catalytic subunit CRK2 and a cyclin.</text>
</comment>
<evidence type="ECO:0000256" key="11">
    <source>
        <dbReference type="SAM" id="MobiDB-lite"/>
    </source>
</evidence>
<evidence type="ECO:0000256" key="4">
    <source>
        <dbReference type="ARBA" id="ARBA00022741"/>
    </source>
</evidence>
<evidence type="ECO:0000259" key="12">
    <source>
        <dbReference type="PROSITE" id="PS50011"/>
    </source>
</evidence>
<feature type="compositionally biased region" description="Low complexity" evidence="11">
    <location>
        <begin position="745"/>
        <end position="755"/>
    </location>
</feature>
<accession>A0ABD3QN05</accession>
<feature type="compositionally biased region" description="Polar residues" evidence="11">
    <location>
        <begin position="959"/>
        <end position="969"/>
    </location>
</feature>
<feature type="compositionally biased region" description="Basic residues" evidence="11">
    <location>
        <begin position="1157"/>
        <end position="1168"/>
    </location>
</feature>
<evidence type="ECO:0000313" key="14">
    <source>
        <dbReference type="Proteomes" id="UP001530400"/>
    </source>
</evidence>
<keyword evidence="2" id="KW-0723">Serine/threonine-protein kinase</keyword>
<evidence type="ECO:0000256" key="6">
    <source>
        <dbReference type="ARBA" id="ARBA00022840"/>
    </source>
</evidence>
<dbReference type="InterPro" id="IPR011009">
    <property type="entry name" value="Kinase-like_dom_sf"/>
</dbReference>
<evidence type="ECO:0000256" key="1">
    <source>
        <dbReference type="ARBA" id="ARBA00006485"/>
    </source>
</evidence>
<keyword evidence="14" id="KW-1185">Reference proteome</keyword>
<keyword evidence="3" id="KW-0808">Transferase</keyword>
<feature type="compositionally biased region" description="Basic and acidic residues" evidence="11">
    <location>
        <begin position="1087"/>
        <end position="1141"/>
    </location>
</feature>
<feature type="compositionally biased region" description="Basic and acidic residues" evidence="11">
    <location>
        <begin position="910"/>
        <end position="958"/>
    </location>
</feature>
<keyword evidence="5" id="KW-0418">Kinase</keyword>
<feature type="domain" description="Protein kinase" evidence="12">
    <location>
        <begin position="45"/>
        <end position="461"/>
    </location>
</feature>
<organism evidence="13 14">
    <name type="scientific">Cyclotella atomus</name>
    <dbReference type="NCBI Taxonomy" id="382360"/>
    <lineage>
        <taxon>Eukaryota</taxon>
        <taxon>Sar</taxon>
        <taxon>Stramenopiles</taxon>
        <taxon>Ochrophyta</taxon>
        <taxon>Bacillariophyta</taxon>
        <taxon>Coscinodiscophyceae</taxon>
        <taxon>Thalassiosirophycidae</taxon>
        <taxon>Stephanodiscales</taxon>
        <taxon>Stephanodiscaceae</taxon>
        <taxon>Cyclotella</taxon>
    </lineage>
</organism>
<feature type="compositionally biased region" description="Basic and acidic residues" evidence="11">
    <location>
        <begin position="971"/>
        <end position="1003"/>
    </location>
</feature>
<dbReference type="GO" id="GO:0004674">
    <property type="term" value="F:protein serine/threonine kinase activity"/>
    <property type="evidence" value="ECO:0007669"/>
    <property type="project" value="UniProtKB-KW"/>
</dbReference>
<dbReference type="Gene3D" id="3.30.200.20">
    <property type="entry name" value="Phosphorylase Kinase, domain 1"/>
    <property type="match status" value="2"/>
</dbReference>
<feature type="region of interest" description="Disordered" evidence="11">
    <location>
        <begin position="1029"/>
        <end position="1234"/>
    </location>
</feature>
<feature type="compositionally biased region" description="Basic and acidic residues" evidence="11">
    <location>
        <begin position="702"/>
        <end position="714"/>
    </location>
</feature>
<comment type="caution">
    <text evidence="13">The sequence shown here is derived from an EMBL/GenBank/DDBJ whole genome shotgun (WGS) entry which is preliminary data.</text>
</comment>
<dbReference type="Gene3D" id="1.10.510.10">
    <property type="entry name" value="Transferase(Phosphotransferase) domain 1"/>
    <property type="match status" value="1"/>
</dbReference>
<feature type="compositionally biased region" description="Basic and acidic residues" evidence="11">
    <location>
        <begin position="500"/>
        <end position="521"/>
    </location>
</feature>